<dbReference type="AlphaFoldDB" id="A0A8T0I821"/>
<protein>
    <submittedName>
        <fullName evidence="1">Uncharacterized protein</fullName>
    </submittedName>
</protein>
<comment type="caution">
    <text evidence="1">The sequence shown here is derived from an EMBL/GenBank/DDBJ whole genome shotgun (WGS) entry which is preliminary data.</text>
</comment>
<organism evidence="1 2">
    <name type="scientific">Ceratodon purpureus</name>
    <name type="common">Fire moss</name>
    <name type="synonym">Dicranum purpureum</name>
    <dbReference type="NCBI Taxonomy" id="3225"/>
    <lineage>
        <taxon>Eukaryota</taxon>
        <taxon>Viridiplantae</taxon>
        <taxon>Streptophyta</taxon>
        <taxon>Embryophyta</taxon>
        <taxon>Bryophyta</taxon>
        <taxon>Bryophytina</taxon>
        <taxon>Bryopsida</taxon>
        <taxon>Dicranidae</taxon>
        <taxon>Pseudoditrichales</taxon>
        <taxon>Ditrichaceae</taxon>
        <taxon>Ceratodon</taxon>
    </lineage>
</organism>
<evidence type="ECO:0000313" key="2">
    <source>
        <dbReference type="Proteomes" id="UP000822688"/>
    </source>
</evidence>
<proteinExistence type="predicted"/>
<dbReference type="EMBL" id="CM026424">
    <property type="protein sequence ID" value="KAG0579109.1"/>
    <property type="molecule type" value="Genomic_DNA"/>
</dbReference>
<sequence>MQVWINLGPLLYHFAEAYSQEEVSCLICYAWLMIVYSRNTKYPESVTVTLTEYELIRECRKCL</sequence>
<keyword evidence="2" id="KW-1185">Reference proteome</keyword>
<name>A0A8T0I821_CERPU</name>
<evidence type="ECO:0000313" key="1">
    <source>
        <dbReference type="EMBL" id="KAG0579109.1"/>
    </source>
</evidence>
<dbReference type="Proteomes" id="UP000822688">
    <property type="component" value="Chromosome 4"/>
</dbReference>
<reference evidence="1" key="1">
    <citation type="submission" date="2020-06" db="EMBL/GenBank/DDBJ databases">
        <title>WGS assembly of Ceratodon purpureus strain R40.</title>
        <authorList>
            <person name="Carey S.B."/>
            <person name="Jenkins J."/>
            <person name="Shu S."/>
            <person name="Lovell J.T."/>
            <person name="Sreedasyam A."/>
            <person name="Maumus F."/>
            <person name="Tiley G.P."/>
            <person name="Fernandez-Pozo N."/>
            <person name="Barry K."/>
            <person name="Chen C."/>
            <person name="Wang M."/>
            <person name="Lipzen A."/>
            <person name="Daum C."/>
            <person name="Saski C.A."/>
            <person name="Payton A.C."/>
            <person name="Mcbreen J.C."/>
            <person name="Conrad R.E."/>
            <person name="Kollar L.M."/>
            <person name="Olsson S."/>
            <person name="Huttunen S."/>
            <person name="Landis J.B."/>
            <person name="Wickett N.J."/>
            <person name="Johnson M.G."/>
            <person name="Rensing S.A."/>
            <person name="Grimwood J."/>
            <person name="Schmutz J."/>
            <person name="Mcdaniel S.F."/>
        </authorList>
    </citation>
    <scope>NUCLEOTIDE SEQUENCE</scope>
    <source>
        <strain evidence="1">R40</strain>
    </source>
</reference>
<accession>A0A8T0I821</accession>
<gene>
    <name evidence="1" type="ORF">KC19_4G073800</name>
</gene>